<feature type="compositionally biased region" description="Low complexity" evidence="21">
    <location>
        <begin position="351"/>
        <end position="363"/>
    </location>
</feature>
<evidence type="ECO:0000256" key="17">
    <source>
        <dbReference type="ARBA" id="ARBA00068894"/>
    </source>
</evidence>
<feature type="compositionally biased region" description="Low complexity" evidence="21">
    <location>
        <begin position="1059"/>
        <end position="1086"/>
    </location>
</feature>
<evidence type="ECO:0000313" key="24">
    <source>
        <dbReference type="Ensembl" id="ENSCLAP00000003645.1"/>
    </source>
</evidence>
<dbReference type="GO" id="GO:0070971">
    <property type="term" value="C:endoplasmic reticulum exit site"/>
    <property type="evidence" value="ECO:0007669"/>
    <property type="project" value="Ensembl"/>
</dbReference>
<keyword evidence="7" id="KW-0812">Transmembrane</keyword>
<dbReference type="InterPro" id="IPR051500">
    <property type="entry name" value="cTAGE_MIA/OTOR"/>
</dbReference>
<evidence type="ECO:0000256" key="4">
    <source>
        <dbReference type="ARBA" id="ARBA00022481"/>
    </source>
</evidence>
<dbReference type="FunFam" id="2.30.30.40:FF:000162">
    <property type="entry name" value="MIA SH3 domain ER export factor 3"/>
    <property type="match status" value="1"/>
</dbReference>
<gene>
    <name evidence="24" type="primary">MIA3</name>
</gene>
<dbReference type="GeneID" id="102018124"/>
<evidence type="ECO:0000313" key="25">
    <source>
        <dbReference type="Proteomes" id="UP000694398"/>
    </source>
</evidence>
<dbReference type="Gene3D" id="2.30.30.40">
    <property type="entry name" value="SH3 Domains"/>
    <property type="match status" value="1"/>
</dbReference>
<dbReference type="Ensembl" id="ENSCLAT00000003719.1">
    <property type="protein sequence ID" value="ENSCLAP00000003645.1"/>
    <property type="gene ID" value="ENSCLAG00000002599.1"/>
</dbReference>
<evidence type="ECO:0000259" key="23">
    <source>
        <dbReference type="PROSITE" id="PS50002"/>
    </source>
</evidence>
<dbReference type="GeneTree" id="ENSGT00950000182767"/>
<feature type="compositionally biased region" description="Acidic residues" evidence="21">
    <location>
        <begin position="408"/>
        <end position="422"/>
    </location>
</feature>
<evidence type="ECO:0000256" key="11">
    <source>
        <dbReference type="ARBA" id="ARBA00022927"/>
    </source>
</evidence>
<evidence type="ECO:0000256" key="12">
    <source>
        <dbReference type="ARBA" id="ARBA00022989"/>
    </source>
</evidence>
<feature type="compositionally biased region" description="Basic and acidic residues" evidence="21">
    <location>
        <begin position="240"/>
        <end position="251"/>
    </location>
</feature>
<dbReference type="RefSeq" id="XP_005409313.1">
    <property type="nucleotide sequence ID" value="XM_005409256.2"/>
</dbReference>
<keyword evidence="8 22" id="KW-0732">Signal</keyword>
<keyword evidence="9" id="KW-0256">Endoplasmic reticulum</keyword>
<evidence type="ECO:0000256" key="2">
    <source>
        <dbReference type="ARBA" id="ARBA00022443"/>
    </source>
</evidence>
<reference evidence="24" key="2">
    <citation type="submission" date="2025-09" db="UniProtKB">
        <authorList>
            <consortium name="Ensembl"/>
        </authorList>
    </citation>
    <scope>IDENTIFICATION</scope>
</reference>
<evidence type="ECO:0000256" key="18">
    <source>
        <dbReference type="ARBA" id="ARBA00076322"/>
    </source>
</evidence>
<feature type="compositionally biased region" description="Acidic residues" evidence="21">
    <location>
        <begin position="711"/>
        <end position="738"/>
    </location>
</feature>
<keyword evidence="10" id="KW-0931">ER-Golgi transport</keyword>
<evidence type="ECO:0000256" key="16">
    <source>
        <dbReference type="ARBA" id="ARBA00061139"/>
    </source>
</evidence>
<dbReference type="Proteomes" id="UP000694398">
    <property type="component" value="Unassembled WGS sequence"/>
</dbReference>
<feature type="coiled-coil region" evidence="20">
    <location>
        <begin position="1320"/>
        <end position="1382"/>
    </location>
</feature>
<feature type="compositionally biased region" description="Basic and acidic residues" evidence="21">
    <location>
        <begin position="752"/>
        <end position="768"/>
    </location>
</feature>
<keyword evidence="5" id="KW-0268">Exocytosis</keyword>
<keyword evidence="4" id="KW-0488">Methylation</keyword>
<feature type="region of interest" description="Disordered" evidence="21">
    <location>
        <begin position="1786"/>
        <end position="1869"/>
    </location>
</feature>
<dbReference type="GO" id="GO:0038024">
    <property type="term" value="F:cargo receptor activity"/>
    <property type="evidence" value="ECO:0007669"/>
    <property type="project" value="Ensembl"/>
</dbReference>
<dbReference type="GO" id="GO:0042953">
    <property type="term" value="P:lipoprotein transport"/>
    <property type="evidence" value="ECO:0007669"/>
    <property type="project" value="Ensembl"/>
</dbReference>
<dbReference type="Pfam" id="PF06409">
    <property type="entry name" value="NPIP"/>
    <property type="match status" value="1"/>
</dbReference>
<proteinExistence type="inferred from homology"/>
<accession>A0A8C2UQG6</accession>
<feature type="region of interest" description="Disordered" evidence="21">
    <location>
        <begin position="155"/>
        <end position="265"/>
    </location>
</feature>
<dbReference type="GO" id="GO:1903038">
    <property type="term" value="P:negative regulation of leukocyte cell-cell adhesion"/>
    <property type="evidence" value="ECO:0007669"/>
    <property type="project" value="Ensembl"/>
</dbReference>
<feature type="compositionally biased region" description="Pro residues" evidence="21">
    <location>
        <begin position="1729"/>
        <end position="1745"/>
    </location>
</feature>
<feature type="region of interest" description="Disordered" evidence="21">
    <location>
        <begin position="320"/>
        <end position="902"/>
    </location>
</feature>
<keyword evidence="3" id="KW-0813">Transport</keyword>
<feature type="compositionally biased region" description="Basic and acidic residues" evidence="21">
    <location>
        <begin position="1790"/>
        <end position="1800"/>
    </location>
</feature>
<evidence type="ECO:0000256" key="21">
    <source>
        <dbReference type="SAM" id="MobiDB-lite"/>
    </source>
</evidence>
<evidence type="ECO:0000256" key="3">
    <source>
        <dbReference type="ARBA" id="ARBA00022448"/>
    </source>
</evidence>
<comment type="similarity">
    <text evidence="16">Belongs to the MIA/OTOR family. Tango1 subfamily.</text>
</comment>
<evidence type="ECO:0000256" key="22">
    <source>
        <dbReference type="SAM" id="SignalP"/>
    </source>
</evidence>
<dbReference type="PANTHER" id="PTHR23158:SF54">
    <property type="entry name" value="TRANSPORT AND GOLGI ORGANIZATION PROTEIN 1 HOMOLOG"/>
    <property type="match status" value="1"/>
</dbReference>
<evidence type="ECO:0000256" key="9">
    <source>
        <dbReference type="ARBA" id="ARBA00022824"/>
    </source>
</evidence>
<feature type="compositionally biased region" description="Low complexity" evidence="21">
    <location>
        <begin position="700"/>
        <end position="710"/>
    </location>
</feature>
<dbReference type="GO" id="GO:0002687">
    <property type="term" value="P:positive regulation of leukocyte migration"/>
    <property type="evidence" value="ECO:0007669"/>
    <property type="project" value="Ensembl"/>
</dbReference>
<feature type="compositionally biased region" description="Acidic residues" evidence="21">
    <location>
        <begin position="320"/>
        <end position="331"/>
    </location>
</feature>
<feature type="compositionally biased region" description="Polar residues" evidence="21">
    <location>
        <begin position="252"/>
        <end position="262"/>
    </location>
</feature>
<evidence type="ECO:0000256" key="13">
    <source>
        <dbReference type="ARBA" id="ARBA00023054"/>
    </source>
</evidence>
<comment type="subcellular location">
    <subcellularLocation>
        <location evidence="1">Endoplasmic reticulum membrane</location>
        <topology evidence="1">Single-pass membrane protein</topology>
    </subcellularLocation>
</comment>
<dbReference type="InterPro" id="IPR036028">
    <property type="entry name" value="SH3-like_dom_sf"/>
</dbReference>
<dbReference type="SUPFAM" id="SSF50044">
    <property type="entry name" value="SH3-domain"/>
    <property type="match status" value="1"/>
</dbReference>
<evidence type="ECO:0000256" key="14">
    <source>
        <dbReference type="ARBA" id="ARBA00023136"/>
    </source>
</evidence>
<dbReference type="OrthoDB" id="6022771at2759"/>
<feature type="compositionally biased region" description="Low complexity" evidence="21">
    <location>
        <begin position="1702"/>
        <end position="1712"/>
    </location>
</feature>
<dbReference type="PROSITE" id="PS50002">
    <property type="entry name" value="SH3"/>
    <property type="match status" value="1"/>
</dbReference>
<dbReference type="OMA" id="DHENKNP"/>
<dbReference type="GO" id="GO:0009306">
    <property type="term" value="P:protein secretion"/>
    <property type="evidence" value="ECO:0007669"/>
    <property type="project" value="TreeGrafter"/>
</dbReference>
<feature type="compositionally biased region" description="Basic and acidic residues" evidence="21">
    <location>
        <begin position="1682"/>
        <end position="1691"/>
    </location>
</feature>
<reference evidence="24" key="1">
    <citation type="submission" date="2025-08" db="UniProtKB">
        <authorList>
            <consortium name="Ensembl"/>
        </authorList>
    </citation>
    <scope>IDENTIFICATION</scope>
</reference>
<feature type="coiled-coil region" evidence="20">
    <location>
        <begin position="1546"/>
        <end position="1619"/>
    </location>
</feature>
<keyword evidence="14" id="KW-0472">Membrane</keyword>
<feature type="domain" description="SH3" evidence="23">
    <location>
        <begin position="49"/>
        <end position="111"/>
    </location>
</feature>
<keyword evidence="25" id="KW-1185">Reference proteome</keyword>
<feature type="compositionally biased region" description="Basic and acidic residues" evidence="21">
    <location>
        <begin position="185"/>
        <end position="216"/>
    </location>
</feature>
<sequence length="1869" mass="201277">MAAARTLLLSLLLSLLLPSPPGRVRGQSSPGRGRRLSELKRCADAECSMLMARGEALGDFTGPDCRFVNFKKGDPVYVYYKLAGVLPEVWAGSVGRIFGYFPKDLIRVDYEYTKEELQVPADETDFVCFDGGRDEFDSYDVEELLGFLELYDSATEESAEDSGKEVPPRGEVPPAVPAGSGPAHEPVDRDAEGGGRVRSESSQDLREPAPPRERQPPTDPGLAGAAQAAPPPSEAFEEMLQEKLKVPESEGNRTGSRSQASGEQKMDAYKLLKKEMTLDLKTKFGSTADAMVSDDETTGLVTAPEEDFDEALDAESYMMEGEEVDDSDLEELPLLTFTDAEEPGPAGGPGPEKSSAEEAQSSDEQGKVLAALPPGVGTGDKNILTAWGDTFFSIVTGGDEGLGVQDLEGSDSEEEKEDDDAAGPESKQRSPQTPAGSSGPETPGDFFVEVFKTNDENDPGVDTEPPNKEKARDIQEPTAALVQDESQSEGAQLPGVDGQRTGPGPEKGKDPLPPALENRDGDPQEAGVRVVKDALQEGEPAAETPAGGSKSSSESGREQKTAGSRTGRVREQELSGAEQPSGEDRHSAPRDGVQVAGGSAGGPDRHPSAAQRQLQEHNEEPGLKAQRQPQFSSPAGAGLSGKSKEEVPALGGNLSPPQQRDAAAALGQRAIEDTESAADSAQPQAEQEADGAEERGGLGSTAAPGSPAAETEGEEGETEEEEEGEEEELPEELMEDENAVSAKQSQEILPEVWDRKSHISPGRSEEAHLGTVRLNPETKENQQDLNVTAVIEKENATAAREGGRGPGSVEVGAEDGSPPTWDGDGAQAAPESSGPEGQDRVPWPGPGKVLQENGVAGVRQDGERPVGELSEEAGDAGHLGPASADPRDDPSPGSPHAGLAAGLDGSVEDWPVIGSFFKEQQSLQRFLKYLDARLLEAMLQDMSSKLRAAQRESLPYNVDKVLDKVFRASESQILSAAEKMLDARVTRNSMLEELAEYAVLDDVQDLIYFVRYKHLAEDTRAPLTTAPPLGEAWSRPTQEMQPPPGDPFPRETSEDLSLEEPSSQLPEEPGLQSQPGAGDAGAPEAAQSPSPQEDEAPGVATTTGSGAEPGGAEKPEAEPGGEELGRSGPLAGAVLALRSLLPYLRETLIATLPEDVQPGPDFYGLPWKPVLLTACLGIVSFAVFFWRTVLAVKERMYQVTEEQILEKVKSTTKENAELVQKVSDYEQKVKESKKLVQETKKQNKVLSDEAIRYKDKIKILEENNEILSDTAESLRVLLESEREQNVKNQDLILENEKSMEKLKDVISVNASEFSEVQVALNEAKLSEEKVKSECHRVQEENTKLKRKKVQLEQEIEDWKKSNAELSEQLKAFQKSQRRVEAALAHKDDSIGALSSCITQLNQLEHGSESEGTSPGGKEPDELANGEVGGDQSEMKSQIRQMMDVSRTQTSISVLQEDLRLLQGKLRAVMSAKCDLEDEMKKLGEDCSALEATKAGLEEECGTLQQKVEILNELYQQKEMALQKKLSQEEYELQARDQRLSAADEKVVLAAEEVKVYKQRIEEMKEELRKTERSFKSQLATHEKKAHENWLKARNAERLIAEEKREAATLRHRLVEMTQKMAMRQDEPVIVKPMPGRPVAQNAPRRGPLSQNGSFGPSPVSGGECSPPLNAEPLGRPLSATFTRRDMPRSEFDPGPGPGPGPAGNSGSRGSSPAKGMDEGKVNVAAKGPPAFPGPPFMGGPMPPPMGYGPPPPQLCGPFGPRPMPPPPPPFVPYLCPPLGLREFAPGVPPARRDLPPHAREFVPGPAPFRPPGPPGPREYFIPGPRLPPPPPAGPQDYAPRLPEGDSLLSGPRDQPAAGRDSSQALRQSP</sequence>
<dbReference type="GO" id="GO:0140052">
    <property type="term" value="P:cellular response to oxidised low-density lipoprotein particle stimulus"/>
    <property type="evidence" value="ECO:0007669"/>
    <property type="project" value="Ensembl"/>
</dbReference>
<feature type="compositionally biased region" description="Basic and acidic residues" evidence="21">
    <location>
        <begin position="465"/>
        <end position="475"/>
    </location>
</feature>
<feature type="chain" id="PRO_5034918255" description="Transport and Golgi organization protein 1 homolog" evidence="22">
    <location>
        <begin position="27"/>
        <end position="1869"/>
    </location>
</feature>
<evidence type="ECO:0000256" key="7">
    <source>
        <dbReference type="ARBA" id="ARBA00022692"/>
    </source>
</evidence>
<name>A0A8C2UQG6_CHILA</name>
<keyword evidence="12" id="KW-1133">Transmembrane helix</keyword>
<evidence type="ECO:0000256" key="10">
    <source>
        <dbReference type="ARBA" id="ARBA00022892"/>
    </source>
</evidence>
<evidence type="ECO:0000256" key="20">
    <source>
        <dbReference type="SAM" id="Coils"/>
    </source>
</evidence>
<keyword evidence="11" id="KW-0653">Protein transport</keyword>
<evidence type="ECO:0000256" key="5">
    <source>
        <dbReference type="ARBA" id="ARBA00022483"/>
    </source>
</evidence>
<keyword evidence="15" id="KW-0325">Glycoprotein</keyword>
<feature type="compositionally biased region" description="Pro residues" evidence="21">
    <location>
        <begin position="1824"/>
        <end position="1833"/>
    </location>
</feature>
<evidence type="ECO:0000256" key="8">
    <source>
        <dbReference type="ARBA" id="ARBA00022729"/>
    </source>
</evidence>
<dbReference type="GO" id="GO:0090110">
    <property type="term" value="P:COPII-coated vesicle cargo loading"/>
    <property type="evidence" value="ECO:0007669"/>
    <property type="project" value="Ensembl"/>
</dbReference>
<feature type="region of interest" description="Disordered" evidence="21">
    <location>
        <begin position="1022"/>
        <end position="1127"/>
    </location>
</feature>
<feature type="signal peptide" evidence="22">
    <location>
        <begin position="1"/>
        <end position="26"/>
    </location>
</feature>
<keyword evidence="13 20" id="KW-0175">Coiled coil</keyword>
<feature type="compositionally biased region" description="Polar residues" evidence="21">
    <location>
        <begin position="1860"/>
        <end position="1869"/>
    </location>
</feature>
<dbReference type="InterPro" id="IPR001452">
    <property type="entry name" value="SH3_domain"/>
</dbReference>
<feature type="compositionally biased region" description="Pro residues" evidence="21">
    <location>
        <begin position="1804"/>
        <end position="1816"/>
    </location>
</feature>
<dbReference type="GO" id="GO:0006887">
    <property type="term" value="P:exocytosis"/>
    <property type="evidence" value="ECO:0007669"/>
    <property type="project" value="UniProtKB-KW"/>
</dbReference>
<protein>
    <recommendedName>
        <fullName evidence="17">Transport and Golgi organization protein 1 homolog</fullName>
    </recommendedName>
    <alternativeName>
        <fullName evidence="18">Melanoma inhibitory activity protein 3</fullName>
    </alternativeName>
</protein>
<feature type="region of interest" description="Disordered" evidence="21">
    <location>
        <begin position="1403"/>
        <end position="1437"/>
    </location>
</feature>
<dbReference type="InterPro" id="IPR054697">
    <property type="entry name" value="NPIP_N"/>
</dbReference>
<feature type="compositionally biased region" description="Polar residues" evidence="21">
    <location>
        <begin position="429"/>
        <end position="440"/>
    </location>
</feature>
<dbReference type="GO" id="GO:0007029">
    <property type="term" value="P:endoplasmic reticulum organization"/>
    <property type="evidence" value="ECO:0007669"/>
    <property type="project" value="Ensembl"/>
</dbReference>
<feature type="coiled-coil region" evidence="20">
    <location>
        <begin position="1208"/>
        <end position="1277"/>
    </location>
</feature>
<dbReference type="PANTHER" id="PTHR23158">
    <property type="entry name" value="MELANOMA INHIBITORY ACTIVITY-RELATED"/>
    <property type="match status" value="1"/>
</dbReference>
<organism evidence="24 25">
    <name type="scientific">Chinchilla lanigera</name>
    <name type="common">Long-tailed chinchilla</name>
    <name type="synonym">Chinchilla villidera</name>
    <dbReference type="NCBI Taxonomy" id="34839"/>
    <lineage>
        <taxon>Eukaryota</taxon>
        <taxon>Metazoa</taxon>
        <taxon>Chordata</taxon>
        <taxon>Craniata</taxon>
        <taxon>Vertebrata</taxon>
        <taxon>Euteleostomi</taxon>
        <taxon>Mammalia</taxon>
        <taxon>Eutheria</taxon>
        <taxon>Euarchontoglires</taxon>
        <taxon>Glires</taxon>
        <taxon>Rodentia</taxon>
        <taxon>Hystricomorpha</taxon>
        <taxon>Chinchillidae</taxon>
        <taxon>Chinchilla</taxon>
    </lineage>
</organism>
<feature type="region of interest" description="Disordered" evidence="21">
    <location>
        <begin position="1628"/>
        <end position="1745"/>
    </location>
</feature>
<evidence type="ECO:0000256" key="1">
    <source>
        <dbReference type="ARBA" id="ARBA00004389"/>
    </source>
</evidence>
<feature type="coiled-coil region" evidence="20">
    <location>
        <begin position="1479"/>
        <end position="1513"/>
    </location>
</feature>
<dbReference type="GO" id="GO:0042060">
    <property type="term" value="P:wound healing"/>
    <property type="evidence" value="ECO:0007669"/>
    <property type="project" value="Ensembl"/>
</dbReference>
<keyword evidence="2 19" id="KW-0728">SH3 domain</keyword>
<evidence type="ECO:0000256" key="19">
    <source>
        <dbReference type="PROSITE-ProRule" id="PRU00192"/>
    </source>
</evidence>
<dbReference type="GO" id="GO:0070973">
    <property type="term" value="P:protein localization to endoplasmic reticulum exit site"/>
    <property type="evidence" value="ECO:0007669"/>
    <property type="project" value="Ensembl"/>
</dbReference>
<dbReference type="GO" id="GO:0002042">
    <property type="term" value="P:cell migration involved in sprouting angiogenesis"/>
    <property type="evidence" value="ECO:0007669"/>
    <property type="project" value="Ensembl"/>
</dbReference>
<dbReference type="GO" id="GO:2000402">
    <property type="term" value="P:negative regulation of lymphocyte migration"/>
    <property type="evidence" value="ECO:0007669"/>
    <property type="project" value="Ensembl"/>
</dbReference>
<evidence type="ECO:0000256" key="6">
    <source>
        <dbReference type="ARBA" id="ARBA00022553"/>
    </source>
</evidence>
<dbReference type="GO" id="GO:0005789">
    <property type="term" value="C:endoplasmic reticulum membrane"/>
    <property type="evidence" value="ECO:0007669"/>
    <property type="project" value="UniProtKB-SubCell"/>
</dbReference>
<dbReference type="CTD" id="375056"/>
<feature type="compositionally biased region" description="Polar residues" evidence="21">
    <location>
        <begin position="1403"/>
        <end position="1412"/>
    </location>
</feature>
<evidence type="ECO:0000256" key="15">
    <source>
        <dbReference type="ARBA" id="ARBA00023180"/>
    </source>
</evidence>
<keyword evidence="6" id="KW-0597">Phosphoprotein</keyword>